<sequence length="307" mass="34276">MVKYMECNIDEMERVCSLGKALSSPVRLEMLQLLYENSLIIGEIAKKMDLPASSTAFHLKILEQAGLIRMEEQPGTRGTMKLCTRKVDIVSLGLVRRNKDINEMFSAELPVGAFSSCRVSPTCGLCAPDGVIGNEDKEFCFYYPERMKAGLLWTSSGYVEYRFANGVPADREVTRLLFSAELCSEAPGYREDWKSDITLWVNETDCGTFTSAGDFGGRRGRLTPSIWPDGSSQYGQLTEWEVRGDGTYINGIRVSDTTIGDLNLMNRAYVAVRLGNREDAKYVGGLNLFGKQFGDYAQDLVLTMEYL</sequence>
<proteinExistence type="predicted"/>
<dbReference type="PANTHER" id="PTHR43132:SF2">
    <property type="entry name" value="ARSENICAL RESISTANCE OPERON REPRESSOR ARSR-RELATED"/>
    <property type="match status" value="1"/>
</dbReference>
<evidence type="ECO:0000313" key="6">
    <source>
        <dbReference type="Proteomes" id="UP000005561"/>
    </source>
</evidence>
<accession>C6LHS4</accession>
<name>C6LHS4_9FIRM</name>
<evidence type="ECO:0000313" key="5">
    <source>
        <dbReference type="EMBL" id="EET59814.1"/>
    </source>
</evidence>
<dbReference type="GO" id="GO:0003700">
    <property type="term" value="F:DNA-binding transcription factor activity"/>
    <property type="evidence" value="ECO:0007669"/>
    <property type="project" value="InterPro"/>
</dbReference>
<dbReference type="PANTHER" id="PTHR43132">
    <property type="entry name" value="ARSENICAL RESISTANCE OPERON REPRESSOR ARSR-RELATED"/>
    <property type="match status" value="1"/>
</dbReference>
<dbReference type="Gene3D" id="1.10.10.10">
    <property type="entry name" value="Winged helix-like DNA-binding domain superfamily/Winged helix DNA-binding domain"/>
    <property type="match status" value="1"/>
</dbReference>
<evidence type="ECO:0000256" key="1">
    <source>
        <dbReference type="ARBA" id="ARBA00023015"/>
    </source>
</evidence>
<dbReference type="eggNOG" id="COG4189">
    <property type="taxonomic scope" value="Bacteria"/>
</dbReference>
<dbReference type="InterPro" id="IPR036388">
    <property type="entry name" value="WH-like_DNA-bd_sf"/>
</dbReference>
<reference evidence="5" key="1">
    <citation type="submission" date="2009-07" db="EMBL/GenBank/DDBJ databases">
        <authorList>
            <person name="Weinstock G."/>
            <person name="Sodergren E."/>
            <person name="Clifton S."/>
            <person name="Fulton L."/>
            <person name="Fulton B."/>
            <person name="Courtney L."/>
            <person name="Fronick C."/>
            <person name="Harrison M."/>
            <person name="Strong C."/>
            <person name="Farmer C."/>
            <person name="Delahaunty K."/>
            <person name="Markovic C."/>
            <person name="Hall O."/>
            <person name="Minx P."/>
            <person name="Tomlinson C."/>
            <person name="Mitreva M."/>
            <person name="Nelson J."/>
            <person name="Hou S."/>
            <person name="Wollam A."/>
            <person name="Pepin K.H."/>
            <person name="Johnson M."/>
            <person name="Bhonagiri V."/>
            <person name="Nash W.E."/>
            <person name="Warren W."/>
            <person name="Chinwalla A."/>
            <person name="Mardis E.R."/>
            <person name="Wilson R.K."/>
        </authorList>
    </citation>
    <scope>NUCLEOTIDE SEQUENCE [LARGE SCALE GENOMIC DNA]</scope>
    <source>
        <strain evidence="5">DSM 14469</strain>
    </source>
</reference>
<dbReference type="Pfam" id="PF12840">
    <property type="entry name" value="HTH_20"/>
    <property type="match status" value="1"/>
</dbReference>
<dbReference type="InterPro" id="IPR036390">
    <property type="entry name" value="WH_DNA-bd_sf"/>
</dbReference>
<dbReference type="SMART" id="SM00418">
    <property type="entry name" value="HTH_ARSR"/>
    <property type="match status" value="1"/>
</dbReference>
<comment type="caution">
    <text evidence="5">The sequence shown here is derived from an EMBL/GenBank/DDBJ whole genome shotgun (WGS) entry which is preliminary data.</text>
</comment>
<dbReference type="InterPro" id="IPR001845">
    <property type="entry name" value="HTH_ArsR_DNA-bd_dom"/>
</dbReference>
<dbReference type="RefSeq" id="WP_006862972.1">
    <property type="nucleotide sequence ID" value="NZ_ACCL02000015.1"/>
</dbReference>
<keyword evidence="3" id="KW-0804">Transcription</keyword>
<dbReference type="CDD" id="cd00090">
    <property type="entry name" value="HTH_ARSR"/>
    <property type="match status" value="1"/>
</dbReference>
<keyword evidence="6" id="KW-1185">Reference proteome</keyword>
<organism evidence="5 6">
    <name type="scientific">Marvinbryantia formatexigens DSM 14469</name>
    <dbReference type="NCBI Taxonomy" id="478749"/>
    <lineage>
        <taxon>Bacteria</taxon>
        <taxon>Bacillati</taxon>
        <taxon>Bacillota</taxon>
        <taxon>Clostridia</taxon>
        <taxon>Lachnospirales</taxon>
        <taxon>Lachnospiraceae</taxon>
        <taxon>Marvinbryantia</taxon>
    </lineage>
</organism>
<dbReference type="PROSITE" id="PS50987">
    <property type="entry name" value="HTH_ARSR_2"/>
    <property type="match status" value="1"/>
</dbReference>
<dbReference type="EMBL" id="ACCL02000015">
    <property type="protein sequence ID" value="EET59814.1"/>
    <property type="molecule type" value="Genomic_DNA"/>
</dbReference>
<dbReference type="InterPro" id="IPR051011">
    <property type="entry name" value="Metal_resp_trans_reg"/>
</dbReference>
<dbReference type="SUPFAM" id="SSF46785">
    <property type="entry name" value="Winged helix' DNA-binding domain"/>
    <property type="match status" value="1"/>
</dbReference>
<keyword evidence="1" id="KW-0805">Transcription regulation</keyword>
<evidence type="ECO:0000259" key="4">
    <source>
        <dbReference type="PROSITE" id="PS50987"/>
    </source>
</evidence>
<feature type="domain" description="HTH arsR-type" evidence="4">
    <location>
        <begin position="7"/>
        <end position="102"/>
    </location>
</feature>
<dbReference type="OrthoDB" id="9781958at2"/>
<dbReference type="Proteomes" id="UP000005561">
    <property type="component" value="Unassembled WGS sequence"/>
</dbReference>
<protein>
    <submittedName>
        <fullName evidence="5">Transcriptional regulator, ArsR family</fullName>
    </submittedName>
</protein>
<dbReference type="InterPro" id="IPR011991">
    <property type="entry name" value="ArsR-like_HTH"/>
</dbReference>
<evidence type="ECO:0000256" key="3">
    <source>
        <dbReference type="ARBA" id="ARBA00023163"/>
    </source>
</evidence>
<dbReference type="GO" id="GO:0003677">
    <property type="term" value="F:DNA binding"/>
    <property type="evidence" value="ECO:0007669"/>
    <property type="project" value="UniProtKB-KW"/>
</dbReference>
<evidence type="ECO:0000256" key="2">
    <source>
        <dbReference type="ARBA" id="ARBA00023125"/>
    </source>
</evidence>
<keyword evidence="2" id="KW-0238">DNA-binding</keyword>
<gene>
    <name evidence="5" type="ORF">BRYFOR_08188</name>
</gene>
<dbReference type="STRING" id="168384.SAMN05660368_02532"/>
<dbReference type="AlphaFoldDB" id="C6LHS4"/>